<accession>A0A5J4NZ68</accession>
<dbReference type="EMBL" id="QNGE01000352">
    <property type="protein sequence ID" value="KAA3680781.1"/>
    <property type="molecule type" value="Genomic_DNA"/>
</dbReference>
<dbReference type="Gene3D" id="1.20.80.10">
    <property type="match status" value="1"/>
</dbReference>
<dbReference type="InterPro" id="IPR018980">
    <property type="entry name" value="FERM_PH-like_C"/>
</dbReference>
<dbReference type="SUPFAM" id="SSF47031">
    <property type="entry name" value="Second domain of FERM"/>
    <property type="match status" value="1"/>
</dbReference>
<dbReference type="InterPro" id="IPR011993">
    <property type="entry name" value="PH-like_dom_sf"/>
</dbReference>
<dbReference type="InterPro" id="IPR035963">
    <property type="entry name" value="FERM_2"/>
</dbReference>
<name>A0A5J4NZ68_9TREM</name>
<comment type="caution">
    <text evidence="2">The sequence shown here is derived from an EMBL/GenBank/DDBJ whole genome shotgun (WGS) entry which is preliminary data.</text>
</comment>
<dbReference type="InterPro" id="IPR019748">
    <property type="entry name" value="FERM_central"/>
</dbReference>
<evidence type="ECO:0000313" key="3">
    <source>
        <dbReference type="Proteomes" id="UP000324629"/>
    </source>
</evidence>
<dbReference type="Gene3D" id="3.10.20.90">
    <property type="entry name" value="Phosphatidylinositol 3-kinase Catalytic Subunit, Chain A, domain 1"/>
    <property type="match status" value="1"/>
</dbReference>
<dbReference type="Pfam" id="PF00373">
    <property type="entry name" value="FERM_M"/>
    <property type="match status" value="1"/>
</dbReference>
<sequence>MAKSFKNELRIKVILLTYEHLILSYRKESTVGDVFHEVCNALELEERDLFGLAVLSAENYLFLDPRERLKKINFSYLSLMKACKKNGNPLRSNSAEACLPGKDSVSITLTIEEYPVVYFRVRFYIPIHCLRDRSTQHIYYEQLRTNVLEYGLYCDLQSYLHLGGFALQAEYGNAPSNVLTISESDKFFVPNYFDPGAIYPQRLIQEYGVENLLRWTLKEHVALRNMVACTAEFAFIRSASKHTSDFNLHLQSLPKMNRNHFSVCLGVSPEGISLYRQPKDAWIWYTSTIRWSEIDHLSHKDNTFLVHMNEKKVVRKFYLNHSLTAKHLFAMVGHMHQYQATAELSARHAAGLLEQIGKSILLQNSFIL</sequence>
<dbReference type="Pfam" id="PF09380">
    <property type="entry name" value="FERM_C"/>
    <property type="match status" value="1"/>
</dbReference>
<dbReference type="SUPFAM" id="SSF54236">
    <property type="entry name" value="Ubiquitin-like"/>
    <property type="match status" value="1"/>
</dbReference>
<dbReference type="InterPro" id="IPR018979">
    <property type="entry name" value="FERM_N"/>
</dbReference>
<evidence type="ECO:0000259" key="1">
    <source>
        <dbReference type="PROSITE" id="PS50057"/>
    </source>
</evidence>
<keyword evidence="3" id="KW-1185">Reference proteome</keyword>
<dbReference type="PANTHER" id="PTHR13429:SF5">
    <property type="entry name" value="PROTEIN EXPANDED"/>
    <property type="match status" value="1"/>
</dbReference>
<dbReference type="Proteomes" id="UP000324629">
    <property type="component" value="Unassembled WGS sequence"/>
</dbReference>
<protein>
    <recommendedName>
        <fullName evidence="1">FERM domain-containing protein</fullName>
    </recommendedName>
</protein>
<dbReference type="PROSITE" id="PS50057">
    <property type="entry name" value="FERM_3"/>
    <property type="match status" value="1"/>
</dbReference>
<dbReference type="Gene3D" id="2.30.29.30">
    <property type="entry name" value="Pleckstrin-homology domain (PH domain)/Phosphotyrosine-binding domain (PTB)"/>
    <property type="match status" value="1"/>
</dbReference>
<dbReference type="Pfam" id="PF09379">
    <property type="entry name" value="FERM_N"/>
    <property type="match status" value="1"/>
</dbReference>
<dbReference type="InterPro" id="IPR029071">
    <property type="entry name" value="Ubiquitin-like_domsf"/>
</dbReference>
<dbReference type="InterPro" id="IPR019749">
    <property type="entry name" value="Band_41_domain"/>
</dbReference>
<evidence type="ECO:0000313" key="2">
    <source>
        <dbReference type="EMBL" id="KAA3680781.1"/>
    </source>
</evidence>
<feature type="domain" description="FERM" evidence="1">
    <location>
        <begin position="9"/>
        <end position="343"/>
    </location>
</feature>
<dbReference type="GO" id="GO:0098592">
    <property type="term" value="C:cytoplasmic side of apical plasma membrane"/>
    <property type="evidence" value="ECO:0007669"/>
    <property type="project" value="TreeGrafter"/>
</dbReference>
<dbReference type="SMART" id="SM01196">
    <property type="entry name" value="FERM_C"/>
    <property type="match status" value="1"/>
</dbReference>
<dbReference type="InterPro" id="IPR000299">
    <property type="entry name" value="FERM_domain"/>
</dbReference>
<dbReference type="SMART" id="SM00295">
    <property type="entry name" value="B41"/>
    <property type="match status" value="1"/>
</dbReference>
<gene>
    <name evidence="2" type="ORF">DEA37_0007613</name>
</gene>
<organism evidence="2 3">
    <name type="scientific">Paragonimus westermani</name>
    <dbReference type="NCBI Taxonomy" id="34504"/>
    <lineage>
        <taxon>Eukaryota</taxon>
        <taxon>Metazoa</taxon>
        <taxon>Spiralia</taxon>
        <taxon>Lophotrochozoa</taxon>
        <taxon>Platyhelminthes</taxon>
        <taxon>Trematoda</taxon>
        <taxon>Digenea</taxon>
        <taxon>Plagiorchiida</taxon>
        <taxon>Troglotremata</taxon>
        <taxon>Troglotrematidae</taxon>
        <taxon>Paragonimus</taxon>
    </lineage>
</organism>
<dbReference type="InterPro" id="IPR047145">
    <property type="entry name" value="FRMD6-like"/>
</dbReference>
<dbReference type="PANTHER" id="PTHR13429">
    <property type="entry name" value="FERM DOMAIN (PROTEIN4.1-EZRIN-RADIXIN-MOESIN) FAMILY"/>
    <property type="match status" value="1"/>
</dbReference>
<dbReference type="InterPro" id="IPR014352">
    <property type="entry name" value="FERM/acyl-CoA-bd_prot_sf"/>
</dbReference>
<reference evidence="2 3" key="1">
    <citation type="journal article" date="2019" name="Gigascience">
        <title>Whole-genome sequence of the oriental lung fluke Paragonimus westermani.</title>
        <authorList>
            <person name="Oey H."/>
            <person name="Zakrzewski M."/>
            <person name="Narain K."/>
            <person name="Devi K.R."/>
            <person name="Agatsuma T."/>
            <person name="Nawaratna S."/>
            <person name="Gobert G.N."/>
            <person name="Jones M.K."/>
            <person name="Ragan M.A."/>
            <person name="McManus D.P."/>
            <person name="Krause L."/>
        </authorList>
    </citation>
    <scope>NUCLEOTIDE SEQUENCE [LARGE SCALE GENOMIC DNA]</scope>
    <source>
        <strain evidence="2 3">IND2009</strain>
    </source>
</reference>
<dbReference type="CDD" id="cd14473">
    <property type="entry name" value="FERM_B-lobe"/>
    <property type="match status" value="1"/>
</dbReference>
<dbReference type="AlphaFoldDB" id="A0A5J4NZ68"/>
<dbReference type="GO" id="GO:0035332">
    <property type="term" value="P:positive regulation of hippo signaling"/>
    <property type="evidence" value="ECO:0007669"/>
    <property type="project" value="TreeGrafter"/>
</dbReference>
<proteinExistence type="predicted"/>
<dbReference type="SUPFAM" id="SSF50729">
    <property type="entry name" value="PH domain-like"/>
    <property type="match status" value="1"/>
</dbReference>